<protein>
    <submittedName>
        <fullName evidence="6">Uncharacterized protein</fullName>
    </submittedName>
</protein>
<comment type="caution">
    <text evidence="6">The sequence shown here is derived from an EMBL/GenBank/DDBJ whole genome shotgun (WGS) entry which is preliminary data.</text>
</comment>
<dbReference type="PANTHER" id="PTHR42877">
    <property type="entry name" value="L-ORNITHINE N(5)-MONOOXYGENASE-RELATED"/>
    <property type="match status" value="1"/>
</dbReference>
<evidence type="ECO:0000313" key="7">
    <source>
        <dbReference type="Proteomes" id="UP001358417"/>
    </source>
</evidence>
<dbReference type="RefSeq" id="XP_064700952.1">
    <property type="nucleotide sequence ID" value="XM_064852966.1"/>
</dbReference>
<sequence length="598" mass="67719">MGSLSPELLEEQHRVASDSANTTKTAELWPEKNARGYKLLEQPYGTMRPMRVIFIGAGASGICFSKFAEDSLTNTTVQIYEKNADIGGTWLENRYPGCACDIPSMSYQFTWARNPTWSKYYSSSTEIWQYLNDIVDKYGLRSYMKFNHTVVSATWNNDDALWYIRIQDSEGVETLDTCDVLINGSGHLNNWQWPDIKGLHSFKGRLQHSAHYDESLDLTDKRVAVIGMGSSGIQITSDLGPKVKKLYTWIRSPTWVTAGFAQKYAGPTGGNFEYSPKQKKMLEENPELSLKYSKMVEAELNKRFHFMIKGTPEAAQVRQYAVEEMTRRLSGREDLIEAMIPKTFGVGCRRPTPGEGFLEALTKEHVTVFTQQSLEVDETGFVDSHGVHHDVDAIICATGFNTTWIPRFPIVANGHNVQDLWAQKITSYLSIGVPHMPNYFTISGPYGPHGLGSFLSVLEVIVENFIKVIKKMQRENIKSLTPKSHLAEALTEHAELFLARTAWSSGCTSWFKQGRADGQLCMFPASRLIFMEIMKEPRFEDYDIEYRSMNPWAFFGNGFSTRQFDGRDLSYYLGMLQEGDVERNLEGDLQEFIAAADA</sequence>
<dbReference type="Pfam" id="PF00743">
    <property type="entry name" value="FMO-like"/>
    <property type="match status" value="1"/>
</dbReference>
<evidence type="ECO:0000256" key="2">
    <source>
        <dbReference type="ARBA" id="ARBA00010139"/>
    </source>
</evidence>
<evidence type="ECO:0000256" key="1">
    <source>
        <dbReference type="ARBA" id="ARBA00001974"/>
    </source>
</evidence>
<dbReference type="Proteomes" id="UP001358417">
    <property type="component" value="Unassembled WGS sequence"/>
</dbReference>
<keyword evidence="5" id="KW-0560">Oxidoreductase</keyword>
<comment type="cofactor">
    <cofactor evidence="1">
        <name>FAD</name>
        <dbReference type="ChEBI" id="CHEBI:57692"/>
    </cofactor>
</comment>
<dbReference type="GO" id="GO:0050660">
    <property type="term" value="F:flavin adenine dinucleotide binding"/>
    <property type="evidence" value="ECO:0007669"/>
    <property type="project" value="InterPro"/>
</dbReference>
<dbReference type="AlphaFoldDB" id="A0AAV9MXJ9"/>
<dbReference type="PANTHER" id="PTHR42877:SF7">
    <property type="entry name" value="FLAVIN-BINDING MONOOXYGENASE-RELATED"/>
    <property type="match status" value="1"/>
</dbReference>
<dbReference type="InterPro" id="IPR020946">
    <property type="entry name" value="Flavin_mOase-like"/>
</dbReference>
<dbReference type="EMBL" id="JAVRRD010000038">
    <property type="protein sequence ID" value="KAK5045320.1"/>
    <property type="molecule type" value="Genomic_DNA"/>
</dbReference>
<evidence type="ECO:0000256" key="4">
    <source>
        <dbReference type="ARBA" id="ARBA00022827"/>
    </source>
</evidence>
<evidence type="ECO:0000256" key="5">
    <source>
        <dbReference type="ARBA" id="ARBA00023002"/>
    </source>
</evidence>
<accession>A0AAV9MXJ9</accession>
<name>A0AAV9MXJ9_9EURO</name>
<proteinExistence type="inferred from homology"/>
<comment type="similarity">
    <text evidence="2">Belongs to the FAD-binding monooxygenase family.</text>
</comment>
<dbReference type="InterPro" id="IPR036188">
    <property type="entry name" value="FAD/NAD-bd_sf"/>
</dbReference>
<dbReference type="InterPro" id="IPR051209">
    <property type="entry name" value="FAD-bind_Monooxygenase_sf"/>
</dbReference>
<dbReference type="Gene3D" id="3.50.50.60">
    <property type="entry name" value="FAD/NAD(P)-binding domain"/>
    <property type="match status" value="2"/>
</dbReference>
<reference evidence="6 7" key="1">
    <citation type="submission" date="2023-08" db="EMBL/GenBank/DDBJ databases">
        <title>Black Yeasts Isolated from many extreme environments.</title>
        <authorList>
            <person name="Coleine C."/>
            <person name="Stajich J.E."/>
            <person name="Selbmann L."/>
        </authorList>
    </citation>
    <scope>NUCLEOTIDE SEQUENCE [LARGE SCALE GENOMIC DNA]</scope>
    <source>
        <strain evidence="6 7">CCFEE 5792</strain>
    </source>
</reference>
<gene>
    <name evidence="6" type="ORF">LTR84_009426</name>
</gene>
<organism evidence="6 7">
    <name type="scientific">Exophiala bonariae</name>
    <dbReference type="NCBI Taxonomy" id="1690606"/>
    <lineage>
        <taxon>Eukaryota</taxon>
        <taxon>Fungi</taxon>
        <taxon>Dikarya</taxon>
        <taxon>Ascomycota</taxon>
        <taxon>Pezizomycotina</taxon>
        <taxon>Eurotiomycetes</taxon>
        <taxon>Chaetothyriomycetidae</taxon>
        <taxon>Chaetothyriales</taxon>
        <taxon>Herpotrichiellaceae</taxon>
        <taxon>Exophiala</taxon>
    </lineage>
</organism>
<dbReference type="GO" id="GO:0050661">
    <property type="term" value="F:NADP binding"/>
    <property type="evidence" value="ECO:0007669"/>
    <property type="project" value="InterPro"/>
</dbReference>
<dbReference type="SUPFAM" id="SSF51905">
    <property type="entry name" value="FAD/NAD(P)-binding domain"/>
    <property type="match status" value="3"/>
</dbReference>
<keyword evidence="3" id="KW-0285">Flavoprotein</keyword>
<dbReference type="GO" id="GO:0004499">
    <property type="term" value="F:N,N-dimethylaniline monooxygenase activity"/>
    <property type="evidence" value="ECO:0007669"/>
    <property type="project" value="InterPro"/>
</dbReference>
<evidence type="ECO:0000256" key="3">
    <source>
        <dbReference type="ARBA" id="ARBA00022630"/>
    </source>
</evidence>
<dbReference type="GeneID" id="89977585"/>
<keyword evidence="4" id="KW-0274">FAD</keyword>
<keyword evidence="7" id="KW-1185">Reference proteome</keyword>
<evidence type="ECO:0000313" key="6">
    <source>
        <dbReference type="EMBL" id="KAK5045320.1"/>
    </source>
</evidence>